<organism evidence="1 2">
    <name type="scientific">Molorchus minor</name>
    <dbReference type="NCBI Taxonomy" id="1323400"/>
    <lineage>
        <taxon>Eukaryota</taxon>
        <taxon>Metazoa</taxon>
        <taxon>Ecdysozoa</taxon>
        <taxon>Arthropoda</taxon>
        <taxon>Hexapoda</taxon>
        <taxon>Insecta</taxon>
        <taxon>Pterygota</taxon>
        <taxon>Neoptera</taxon>
        <taxon>Endopterygota</taxon>
        <taxon>Coleoptera</taxon>
        <taxon>Polyphaga</taxon>
        <taxon>Cucujiformia</taxon>
        <taxon>Chrysomeloidea</taxon>
        <taxon>Cerambycidae</taxon>
        <taxon>Lamiinae</taxon>
        <taxon>Monochamini</taxon>
        <taxon>Molorchus</taxon>
    </lineage>
</organism>
<protein>
    <submittedName>
        <fullName evidence="1">Uncharacterized protein</fullName>
    </submittedName>
</protein>
<gene>
    <name evidence="1" type="ORF">NQ317_004924</name>
</gene>
<proteinExistence type="predicted"/>
<dbReference type="EMBL" id="JAPWTJ010000167">
    <property type="protein sequence ID" value="KAJ8981744.1"/>
    <property type="molecule type" value="Genomic_DNA"/>
</dbReference>
<comment type="caution">
    <text evidence="1">The sequence shown here is derived from an EMBL/GenBank/DDBJ whole genome shotgun (WGS) entry which is preliminary data.</text>
</comment>
<dbReference type="Proteomes" id="UP001162164">
    <property type="component" value="Unassembled WGS sequence"/>
</dbReference>
<accession>A0ABQ9JVX9</accession>
<name>A0ABQ9JVX9_9CUCU</name>
<sequence>MLDPVNLTKTKQKNNEKWCSDNLILASHIIYIASPIVDDNNCELDYMTYNFLKEETKKTVPEKEIMILGLSYCTKDIPSILVNCVNFELMDEFHKFLNIFQPRSPDFNYENNINCMELMKKIKIAQVETESLKK</sequence>
<reference evidence="1" key="1">
    <citation type="journal article" date="2023" name="Insect Mol. Biol.">
        <title>Genome sequencing provides insights into the evolution of gene families encoding plant cell wall-degrading enzymes in longhorned beetles.</title>
        <authorList>
            <person name="Shin N.R."/>
            <person name="Okamura Y."/>
            <person name="Kirsch R."/>
            <person name="Pauchet Y."/>
        </authorList>
    </citation>
    <scope>NUCLEOTIDE SEQUENCE</scope>
    <source>
        <strain evidence="1">MMC_N1</strain>
    </source>
</reference>
<keyword evidence="2" id="KW-1185">Reference proteome</keyword>
<evidence type="ECO:0000313" key="1">
    <source>
        <dbReference type="EMBL" id="KAJ8981744.1"/>
    </source>
</evidence>
<evidence type="ECO:0000313" key="2">
    <source>
        <dbReference type="Proteomes" id="UP001162164"/>
    </source>
</evidence>